<evidence type="ECO:0000259" key="7">
    <source>
        <dbReference type="SMART" id="SM00912"/>
    </source>
</evidence>
<keyword evidence="9" id="KW-1185">Reference proteome</keyword>
<organism evidence="8 9">
    <name type="scientific">Aquitalea magnusonii</name>
    <dbReference type="NCBI Taxonomy" id="332411"/>
    <lineage>
        <taxon>Bacteria</taxon>
        <taxon>Pseudomonadati</taxon>
        <taxon>Pseudomonadota</taxon>
        <taxon>Betaproteobacteria</taxon>
        <taxon>Neisseriales</taxon>
        <taxon>Chromobacteriaceae</taxon>
        <taxon>Aquitalea</taxon>
    </lineage>
</organism>
<keyword evidence="2" id="KW-0800">Toxin</keyword>
<evidence type="ECO:0000256" key="5">
    <source>
        <dbReference type="ARBA" id="ARBA00024043"/>
    </source>
</evidence>
<evidence type="ECO:0000256" key="1">
    <source>
        <dbReference type="ARBA" id="ARBA00004219"/>
    </source>
</evidence>
<feature type="compositionally biased region" description="Basic and acidic residues" evidence="6">
    <location>
        <begin position="1521"/>
        <end position="1530"/>
    </location>
</feature>
<dbReference type="SMART" id="SM00912">
    <property type="entry name" value="Haemagg_act"/>
    <property type="match status" value="1"/>
</dbReference>
<dbReference type="Pfam" id="PF05860">
    <property type="entry name" value="TPS"/>
    <property type="match status" value="1"/>
</dbReference>
<reference evidence="8 9" key="2">
    <citation type="journal article" date="2017" name="Genome Announc.">
        <title>Draft genome sequence of Aquitalea magnusonii strain H3, a plant growth-promoting bacterium of duckweed Lemna minor.</title>
        <authorList>
            <person name="Ishizawa H."/>
            <person name="Kuroda M."/>
            <person name="Ike M."/>
        </authorList>
    </citation>
    <scope>NUCLEOTIDE SEQUENCE [LARGE SCALE GENOMIC DNA]</scope>
    <source>
        <strain evidence="8 9">H3</strain>
    </source>
</reference>
<keyword evidence="3" id="KW-1266">Target cell cytoplasm</keyword>
<evidence type="ECO:0000313" key="9">
    <source>
        <dbReference type="Proteomes" id="UP000198290"/>
    </source>
</evidence>
<name>A0A3G9GEQ3_9NEIS</name>
<evidence type="ECO:0000256" key="2">
    <source>
        <dbReference type="ARBA" id="ARBA00022656"/>
    </source>
</evidence>
<dbReference type="InterPro" id="IPR006914">
    <property type="entry name" value="VENN_dom"/>
</dbReference>
<dbReference type="GO" id="GO:0003824">
    <property type="term" value="F:catalytic activity"/>
    <property type="evidence" value="ECO:0007669"/>
    <property type="project" value="UniProtKB-ARBA"/>
</dbReference>
<protein>
    <submittedName>
        <fullName evidence="8">Putative large exoprotein</fullName>
    </submittedName>
</protein>
<feature type="region of interest" description="Disordered" evidence="6">
    <location>
        <begin position="1845"/>
        <end position="1893"/>
    </location>
</feature>
<dbReference type="SUPFAM" id="SSF51126">
    <property type="entry name" value="Pectin lyase-like"/>
    <property type="match status" value="1"/>
</dbReference>
<dbReference type="Pfam" id="PF04829">
    <property type="entry name" value="PT-VENN"/>
    <property type="match status" value="1"/>
</dbReference>
<evidence type="ECO:0000256" key="3">
    <source>
        <dbReference type="ARBA" id="ARBA00022913"/>
    </source>
</evidence>
<reference evidence="9" key="1">
    <citation type="journal article" date="2017" name="Biotechnol. Biofuels">
        <title>Evaluation of environmental bacterial communities as a factor affecting the growth of duckweed Lemna minor.</title>
        <authorList>
            <person name="Ishizawa H."/>
            <person name="Kuroda M."/>
            <person name="Morikawa M."/>
            <person name="Ike M."/>
        </authorList>
    </citation>
    <scope>NUCLEOTIDE SEQUENCE [LARGE SCALE GENOMIC DNA]</scope>
    <source>
        <strain evidence="9">H3</strain>
    </source>
</reference>
<dbReference type="InterPro" id="IPR011050">
    <property type="entry name" value="Pectin_lyase_fold/virulence"/>
</dbReference>
<comment type="subcellular location">
    <subcellularLocation>
        <location evidence="1">Target cell</location>
        <location evidence="1">Target cell cytoplasm</location>
    </subcellularLocation>
</comment>
<gene>
    <name evidence="8" type="ORF">DLM_2331</name>
</gene>
<dbReference type="Proteomes" id="UP000198290">
    <property type="component" value="Chromosome"/>
</dbReference>
<reference evidence="9" key="3">
    <citation type="journal article" date="2017" name="Plant Physiol. Biochem.">
        <title>Differential oxidative and antioxidative response of duckweed Lemna minor toward plant growth promoting/inhibiting bacteria.</title>
        <authorList>
            <person name="Ishizawa H."/>
            <person name="Kuroda M."/>
            <person name="Morikawa M."/>
            <person name="Ike M."/>
        </authorList>
    </citation>
    <scope>NUCLEOTIDE SEQUENCE [LARGE SCALE GENOMIC DNA]</scope>
    <source>
        <strain evidence="9">H3</strain>
    </source>
</reference>
<evidence type="ECO:0000313" key="8">
    <source>
        <dbReference type="EMBL" id="BBF85945.1"/>
    </source>
</evidence>
<evidence type="ECO:0000256" key="4">
    <source>
        <dbReference type="ARBA" id="ARBA00023026"/>
    </source>
</evidence>
<evidence type="ECO:0000256" key="6">
    <source>
        <dbReference type="SAM" id="MobiDB-lite"/>
    </source>
</evidence>
<feature type="domain" description="Filamentous haemagglutinin FhaB/tRNA nuclease CdiA-like TPS" evidence="7">
    <location>
        <begin position="2"/>
        <end position="118"/>
    </location>
</feature>
<dbReference type="InterPro" id="IPR008638">
    <property type="entry name" value="FhaB/CdiA-like_TPS"/>
</dbReference>
<proteinExistence type="inferred from homology"/>
<dbReference type="EMBL" id="AP018823">
    <property type="protein sequence ID" value="BBF85945.1"/>
    <property type="molecule type" value="Genomic_DNA"/>
</dbReference>
<dbReference type="InterPro" id="IPR025157">
    <property type="entry name" value="Hemagglutinin_rpt"/>
</dbReference>
<dbReference type="NCBIfam" id="TIGR01731">
    <property type="entry name" value="fil_hemag_20aa"/>
    <property type="match status" value="14"/>
</dbReference>
<sequence length="2661" mass="276050">MVNITTPTSSGVSHNQYEQFNVGRAGAILNNSPTLNPTQLGGYINGNANLIPGNSARIILNEVIAPNPSQLRGMLEVAGQKAEVIIANPWGISVGAGAGFINTSNATLTTGTPQLSNGSLTGYQVSRGSVSVDGQADVSVLDSFTIISRALQLNAGLYAKQLNVVLGANQVDKATLTATPIQGNGPAPALALDVAQLGGMYAGAIKLIGTEAGVGVNSKGQIQATSGTLQLTSAGDLVLSGSTSAQGDMTLEALDNLSNSGTISSTGKLSARGAQAQLDGTMAAGGDLTVTAISVTGHGGLAAGSREDGTLGELGSLRISAAENLQHHGRLLAAQDVVLTGERVQLDEANISSVHGDISAQSDSDLSLADAKLIASGQVSLQAKGVLDTHQGSVAGRDLQITAQALNNQQGMLAQVGTGSLLLDVAGNIDNSHGRIVGDGQLLLTAGQLANTAGLIQADKLTLNSGSVNNQGGTMLALNEDSQHALHVRGAFDNSHAGQILTNGDWQIAADSLSNRQGTIQALRALNISSVNDVDNNSGQLSSGSQFVLDAAGFNNQYGTLQSAGTITARLLGVLDNRNGKVLSNQAMSLRLQRLFNQQGIVSGGGVTAIAAQSLNNQQGRVIGGQSLSLSLVDNFTFSQGDTLSSTGALQLDTMGDIINSGNWQSTGDMSLSARNVSNNTGAQLIAGGALSATASASVGNQGRMEGSQVDVKADVINNSGMISANRLSANARHLQNQGSAAVLAATEQLDVSASERLSNTDGALMYSAGSMNLHSGGLLENISSFIAAEGDVNVDASRLENRRSAVVIQREAETSSYGWNKYNYYWRSFGARGQGDISAVTKTLLVNSPEAANSYYGTILQLDQANKKALVRYQGDHELWVNYNAIQKNADGSYDMTFYEGKACLGRGETCPYQQIVWREYTGVPRVEQWDPNLHVNPITLNDIDDLYNFRERSVSGTRYLDKLISAGAASTLDAGKKLTLNVGSLLNDASRITANGDLAIVGASSVINQSYSINERLHETGVDHYDKHVGIHWYRSWTRDETSSVQTLDAVIAGNQGVSIAAPVIDNVTQEQAQTTKVPTVGATAGQADPGDALANLLVKLPNNGLFTQTSYPGAHYLIETDPRFTQYSNFISSDYMLQQLGFDPNVIQKRLGDGYYEQKLVKDQILSLTGAASRNGKDATEQYKQLLNSGAKVGQSFQLQLGVALSPEQIARLQEDIVWMVSETVQTASGPQQVLVPKVYLASTSPQLRADGALISGKSLNLQASRLNNQGQLHSAEQLVIQADQLNHQGGLIDGQSVSLSAKQLNLSTDLQHSGRTAEVRGTDIKLSGDDVTLRGAKINASDSVAIAAKNNLAITTARREEDGTVQVMSGRMGNRGTHLQEPGGSGVATYTGHWERAQGSDISAGGKLTLSAGQDITVQGSSAKAQGQTLLSAGRDINITTDTTHNRGTLQADSAATRVSASGQADTLYTSQIGGAAGLTVEAGKQLTLTGSGLSSSQGQTALSADTVTLQEARQQSADHDQEWGKRSQGQTLINKDKGFGSSISSSQGVNIVARQSDLTLQGSSIDADQGAIKLKAAQDVKLLASQDQEQLQQEHHSSSKGLFRSKRTDSIQEHQRTQAQGSSLSADSIRIDAGRDLTLQGGNVAATHDVELTAGRDVTLTTAISTERQFADEKTSTSGLMGSGGIGFSIGKQSQRDQQADTGTAEKGSTVGSILGNVNIHAGQQATLRGTDVIAGGDIDLKAKEIRIEAAENRYQHDEKHEASKSGLTVALSGVVGAAVNTAVQQTQEAKETDNGRLQALKGIQAGLSGYQAYQAYQEEAAKAPAEQSFAGISLSIGNQKSASHSSTSQSQSQGSSLQAGGNLSLSATGSGQRDAQGQAQDGDIRIRGSSLQAGKDLTLDAARDIELTASRNQSTETGGNTSSGWNLGISLGVSNSGAGLSIFANANKGKGSESGHGNNWQETTLNAGNTLQLQSGRDTTLTGAQASGHTIVAEVGRDLTLSSQQDEDHYHAKQNQASVGGSFTVGSMTGSGSFSVSKQKLDSDYRSVQEQTGLYAGSGGYDITVGQHTQLNGAVIGSTASADKNQLDTGTLGFSNLHNQADYKVESQSIGMSSGLSVSDQLKGTLMSQGASSLLGGGNSSGHAESTTYAAISDGSITIRDQDKQQQDIATLSRDVEHAANGLSPIFDKDKERQRLAEAQAIGAIGSQLIQVVATDKLAEANRKAGQDPDYANSQEYKDLQAQWGTGGTFQKAATAATAALQGLAGNNLQAALAGAAAPYLAGVVKDLTGDNKQANILAHAVVGAALAQLKGDNALAGAAGAGSAPLMADYLQQTLYPDAKNLTEEQKQTISALTTLASGLAGGLAGGNSAGGLTGMQAGKNEVENNTLSPKEINTLGKELQSQCGTLSGGSKSACENGLITAAVKESNRRNDFSPEYQAAFDATFNKAMADVSTICKANSQCVTEVANSLLMARLSCSTVECANGQAGGAVRNAALRYGSVLDVAKLAVGDFGWLVGLKGPSTTAANSAVISVRQADLNTLAANGVKFTPENVLATGIGPNGKIVFLENGSSSAGLQHIIERHAADFESKGIAQSDIPSVVMEAVTKGTLVGTNGSAPVYQIIYDGSPKYISVGVGSNGFIVRANPVSTWKPVQ</sequence>
<keyword evidence="4" id="KW-0843">Virulence</keyword>
<dbReference type="NCBIfam" id="TIGR01901">
    <property type="entry name" value="adhes_NPXG"/>
    <property type="match status" value="1"/>
</dbReference>
<dbReference type="KEGG" id="amah:DLM_2331"/>
<dbReference type="Pfam" id="PF13332">
    <property type="entry name" value="Fil_haemagg_2"/>
    <property type="match status" value="4"/>
</dbReference>
<accession>A0A3G9GEQ3</accession>
<feature type="compositionally biased region" description="Polar residues" evidence="6">
    <location>
        <begin position="1622"/>
        <end position="1631"/>
    </location>
</feature>
<feature type="region of interest" description="Disordered" evidence="6">
    <location>
        <begin position="1591"/>
        <end position="1632"/>
    </location>
</feature>
<comment type="similarity">
    <text evidence="5">In the N-terminal section; belongs to the CdiA toxin family.</text>
</comment>
<feature type="compositionally biased region" description="Basic and acidic residues" evidence="6">
    <location>
        <begin position="1611"/>
        <end position="1621"/>
    </location>
</feature>
<feature type="region of interest" description="Disordered" evidence="6">
    <location>
        <begin position="1517"/>
        <end position="1544"/>
    </location>
</feature>
<dbReference type="GO" id="GO:0090729">
    <property type="term" value="F:toxin activity"/>
    <property type="evidence" value="ECO:0007669"/>
    <property type="project" value="UniProtKB-KW"/>
</dbReference>
<dbReference type="InterPro" id="IPR012334">
    <property type="entry name" value="Pectin_lyas_fold"/>
</dbReference>
<dbReference type="Gene3D" id="2.160.20.10">
    <property type="entry name" value="Single-stranded right-handed beta-helix, Pectin lyase-like"/>
    <property type="match status" value="1"/>
</dbReference>
<feature type="compositionally biased region" description="Low complexity" evidence="6">
    <location>
        <begin position="1847"/>
        <end position="1887"/>
    </location>
</feature>
<dbReference type="InterPro" id="IPR010069">
    <property type="entry name" value="CdiA_FHA1_rpt"/>
</dbReference>